<gene>
    <name evidence="1" type="ORF">SVIM_LOCUS62416</name>
</gene>
<name>A0A6N2KHC1_SALVM</name>
<evidence type="ECO:0000313" key="1">
    <source>
        <dbReference type="EMBL" id="VFU25668.1"/>
    </source>
</evidence>
<dbReference type="EMBL" id="CAADRP010000247">
    <property type="protein sequence ID" value="VFU25668.1"/>
    <property type="molecule type" value="Genomic_DNA"/>
</dbReference>
<proteinExistence type="predicted"/>
<sequence length="75" mass="8764">MVNQYVIGESFGRRQSLDSVSVQAKDQFASLLPVSLRVFHPPEIKDLFTTSFTFMRYSYHNLRDDTEGIFHNTNY</sequence>
<reference evidence="1" key="1">
    <citation type="submission" date="2019-03" db="EMBL/GenBank/DDBJ databases">
        <authorList>
            <person name="Mank J."/>
            <person name="Almeida P."/>
        </authorList>
    </citation>
    <scope>NUCLEOTIDE SEQUENCE</scope>
    <source>
        <strain evidence="1">78183</strain>
    </source>
</reference>
<protein>
    <submittedName>
        <fullName evidence="1">Uncharacterized protein</fullName>
    </submittedName>
</protein>
<accession>A0A6N2KHC1</accession>
<organism evidence="1">
    <name type="scientific">Salix viminalis</name>
    <name type="common">Common osier</name>
    <name type="synonym">Basket willow</name>
    <dbReference type="NCBI Taxonomy" id="40686"/>
    <lineage>
        <taxon>Eukaryota</taxon>
        <taxon>Viridiplantae</taxon>
        <taxon>Streptophyta</taxon>
        <taxon>Embryophyta</taxon>
        <taxon>Tracheophyta</taxon>
        <taxon>Spermatophyta</taxon>
        <taxon>Magnoliopsida</taxon>
        <taxon>eudicotyledons</taxon>
        <taxon>Gunneridae</taxon>
        <taxon>Pentapetalae</taxon>
        <taxon>rosids</taxon>
        <taxon>fabids</taxon>
        <taxon>Malpighiales</taxon>
        <taxon>Salicaceae</taxon>
        <taxon>Saliceae</taxon>
        <taxon>Salix</taxon>
    </lineage>
</organism>
<dbReference type="AlphaFoldDB" id="A0A6N2KHC1"/>